<reference evidence="2 3" key="1">
    <citation type="submission" date="2016-07" db="EMBL/GenBank/DDBJ databases">
        <title>Pervasive Adenine N6-methylation of Active Genes in Fungi.</title>
        <authorList>
            <consortium name="DOE Joint Genome Institute"/>
            <person name="Mondo S.J."/>
            <person name="Dannebaum R.O."/>
            <person name="Kuo R.C."/>
            <person name="Labutti K."/>
            <person name="Haridas S."/>
            <person name="Kuo A."/>
            <person name="Salamov A."/>
            <person name="Ahrendt S.R."/>
            <person name="Lipzen A."/>
            <person name="Sullivan W."/>
            <person name="Andreopoulos W.B."/>
            <person name="Clum A."/>
            <person name="Lindquist E."/>
            <person name="Daum C."/>
            <person name="Ramamoorthy G.K."/>
            <person name="Gryganskyi A."/>
            <person name="Culley D."/>
            <person name="Magnuson J.K."/>
            <person name="James T.Y."/>
            <person name="O'Malley M.A."/>
            <person name="Stajich J.E."/>
            <person name="Spatafora J.W."/>
            <person name="Visel A."/>
            <person name="Grigoriev I.V."/>
        </authorList>
    </citation>
    <scope>NUCLEOTIDE SEQUENCE [LARGE SCALE GENOMIC DNA]</scope>
    <source>
        <strain evidence="2 3">CBS 931.73</strain>
    </source>
</reference>
<dbReference type="InParanoid" id="A0A1Y1WUE0"/>
<feature type="compositionally biased region" description="Gly residues" evidence="1">
    <location>
        <begin position="59"/>
        <end position="69"/>
    </location>
</feature>
<evidence type="ECO:0000313" key="3">
    <source>
        <dbReference type="Proteomes" id="UP000193498"/>
    </source>
</evidence>
<dbReference type="AlphaFoldDB" id="A0A1Y1WUE0"/>
<organism evidence="2 3">
    <name type="scientific">Basidiobolus meristosporus CBS 931.73</name>
    <dbReference type="NCBI Taxonomy" id="1314790"/>
    <lineage>
        <taxon>Eukaryota</taxon>
        <taxon>Fungi</taxon>
        <taxon>Fungi incertae sedis</taxon>
        <taxon>Zoopagomycota</taxon>
        <taxon>Entomophthoromycotina</taxon>
        <taxon>Basidiobolomycetes</taxon>
        <taxon>Basidiobolales</taxon>
        <taxon>Basidiobolaceae</taxon>
        <taxon>Basidiobolus</taxon>
    </lineage>
</organism>
<evidence type="ECO:0000256" key="1">
    <source>
        <dbReference type="SAM" id="MobiDB-lite"/>
    </source>
</evidence>
<dbReference type="EMBL" id="MCFE01000904">
    <property type="protein sequence ID" value="ORX77015.1"/>
    <property type="molecule type" value="Genomic_DNA"/>
</dbReference>
<name>A0A1Y1WUE0_9FUNG</name>
<evidence type="ECO:0000313" key="2">
    <source>
        <dbReference type="EMBL" id="ORX77015.1"/>
    </source>
</evidence>
<protein>
    <submittedName>
        <fullName evidence="2">Uncharacterized protein</fullName>
    </submittedName>
</protein>
<dbReference type="Proteomes" id="UP000193498">
    <property type="component" value="Unassembled WGS sequence"/>
</dbReference>
<sequence>MLVKKFSSNREEDAQNIRHYIDGILGQMSRNTFDQTLSDKQGESRKRRAILKRPSYGGDTAGMGGGGADTGDEDVTVATVVMEVGGDMDATGDMEDAYFFSVIWKQSQQSCSFSCCSLTEKGT</sequence>
<proteinExistence type="predicted"/>
<comment type="caution">
    <text evidence="2">The sequence shown here is derived from an EMBL/GenBank/DDBJ whole genome shotgun (WGS) entry which is preliminary data.</text>
</comment>
<gene>
    <name evidence="2" type="ORF">K493DRAFT_321462</name>
</gene>
<keyword evidence="3" id="KW-1185">Reference proteome</keyword>
<feature type="region of interest" description="Disordered" evidence="1">
    <location>
        <begin position="53"/>
        <end position="72"/>
    </location>
</feature>
<accession>A0A1Y1WUE0</accession>